<dbReference type="GO" id="GO:0016887">
    <property type="term" value="F:ATP hydrolysis activity"/>
    <property type="evidence" value="ECO:0007669"/>
    <property type="project" value="TreeGrafter"/>
</dbReference>
<evidence type="ECO:0000259" key="6">
    <source>
        <dbReference type="PROSITE" id="PS51194"/>
    </source>
</evidence>
<feature type="domain" description="Helicase C-terminal" evidence="6">
    <location>
        <begin position="18"/>
        <end position="136"/>
    </location>
</feature>
<dbReference type="PANTHER" id="PTHR45685:SF2">
    <property type="entry name" value="CHROMATIN-REMODELING ATPASE INO80"/>
    <property type="match status" value="1"/>
</dbReference>
<proteinExistence type="inferred from homology"/>
<evidence type="ECO:0000256" key="3">
    <source>
        <dbReference type="ARBA" id="ARBA00022801"/>
    </source>
</evidence>
<dbReference type="PROSITE" id="PS51194">
    <property type="entry name" value="HELICASE_CTER"/>
    <property type="match status" value="1"/>
</dbReference>
<keyword evidence="2" id="KW-0547">Nucleotide-binding</keyword>
<dbReference type="InterPro" id="IPR001650">
    <property type="entry name" value="Helicase_C-like"/>
</dbReference>
<name>A0A2N9HEF8_FAGSY</name>
<dbReference type="AlphaFoldDB" id="A0A2N9HEF8"/>
<dbReference type="Pfam" id="PF00271">
    <property type="entry name" value="Helicase_C"/>
    <property type="match status" value="1"/>
</dbReference>
<dbReference type="EC" id="3.6.4.-" evidence="5"/>
<dbReference type="InterPro" id="IPR050520">
    <property type="entry name" value="INO80/SWR1_helicase"/>
</dbReference>
<comment type="subcellular location">
    <subcellularLocation>
        <location evidence="1 5">Nucleus</location>
    </subcellularLocation>
</comment>
<dbReference type="CDD" id="cd18793">
    <property type="entry name" value="SF2_C_SNF"/>
    <property type="match status" value="1"/>
</dbReference>
<evidence type="ECO:0000256" key="4">
    <source>
        <dbReference type="ARBA" id="ARBA00022840"/>
    </source>
</evidence>
<evidence type="ECO:0000256" key="5">
    <source>
        <dbReference type="RuleBase" id="RU368001"/>
    </source>
</evidence>
<dbReference type="InterPro" id="IPR049730">
    <property type="entry name" value="SNF2/RAD54-like_C"/>
</dbReference>
<dbReference type="GO" id="GO:0003677">
    <property type="term" value="F:DNA binding"/>
    <property type="evidence" value="ECO:0007669"/>
    <property type="project" value="UniProtKB-UniRule"/>
</dbReference>
<dbReference type="GO" id="GO:0005524">
    <property type="term" value="F:ATP binding"/>
    <property type="evidence" value="ECO:0007669"/>
    <property type="project" value="UniProtKB-UniRule"/>
</dbReference>
<keyword evidence="5" id="KW-0227">DNA damage</keyword>
<dbReference type="InterPro" id="IPR027417">
    <property type="entry name" value="P-loop_NTPase"/>
</dbReference>
<protein>
    <recommendedName>
        <fullName evidence="5">Chromatin-remodeling ATPase INO80</fullName>
        <ecNumber evidence="5">3.6.4.-</ecNumber>
    </recommendedName>
</protein>
<keyword evidence="5" id="KW-0234">DNA repair</keyword>
<keyword evidence="5" id="KW-0238">DNA-binding</keyword>
<accession>A0A2N9HEF8</accession>
<dbReference type="SMART" id="SM00490">
    <property type="entry name" value="HELICc"/>
    <property type="match status" value="1"/>
</dbReference>
<comment type="function">
    <text evidence="5">ATPase component of the INO80 complex which remodels chromatin by shifting nucleosomes and is involved in DNA repair.</text>
</comment>
<dbReference type="SUPFAM" id="SSF52540">
    <property type="entry name" value="P-loop containing nucleoside triphosphate hydrolases"/>
    <property type="match status" value="1"/>
</dbReference>
<dbReference type="GO" id="GO:0031011">
    <property type="term" value="C:Ino80 complex"/>
    <property type="evidence" value="ECO:0007669"/>
    <property type="project" value="UniProtKB-UniRule"/>
</dbReference>
<organism evidence="7">
    <name type="scientific">Fagus sylvatica</name>
    <name type="common">Beechnut</name>
    <dbReference type="NCBI Taxonomy" id="28930"/>
    <lineage>
        <taxon>Eukaryota</taxon>
        <taxon>Viridiplantae</taxon>
        <taxon>Streptophyta</taxon>
        <taxon>Embryophyta</taxon>
        <taxon>Tracheophyta</taxon>
        <taxon>Spermatophyta</taxon>
        <taxon>Magnoliopsida</taxon>
        <taxon>eudicotyledons</taxon>
        <taxon>Gunneridae</taxon>
        <taxon>Pentapetalae</taxon>
        <taxon>rosids</taxon>
        <taxon>fabids</taxon>
        <taxon>Fagales</taxon>
        <taxon>Fagaceae</taxon>
        <taxon>Fagus</taxon>
    </lineage>
</organism>
<comment type="subunit">
    <text evidence="5">Component of the INO80 chromatin-remodeling complex.</text>
</comment>
<sequence length="136" mass="15814">MRSFDPAKLLTDSGKLQTLDILLKRLRAANHRVLLFAQMTKMLNILEDYMNYRKYRYLRLDGSSTITDRRDMVRDFQHRSDIFVFLLSTRAGGLGINLTAADTVIFYESDWNPTLDLQAMDRAHRLGQTKDVTVIK</sequence>
<dbReference type="Gene3D" id="3.40.50.300">
    <property type="entry name" value="P-loop containing nucleotide triphosphate hydrolases"/>
    <property type="match status" value="1"/>
</dbReference>
<keyword evidence="3 5" id="KW-0378">Hydrolase</keyword>
<keyword evidence="4 5" id="KW-0067">ATP-binding</keyword>
<reference evidence="7" key="1">
    <citation type="submission" date="2018-02" db="EMBL/GenBank/DDBJ databases">
        <authorList>
            <person name="Cohen D.B."/>
            <person name="Kent A.D."/>
        </authorList>
    </citation>
    <scope>NUCLEOTIDE SEQUENCE</scope>
</reference>
<gene>
    <name evidence="7" type="ORF">FSB_LOCUS38005</name>
</gene>
<comment type="domain">
    <text evidence="5">The DBINO region is involved in binding to DNA.</text>
</comment>
<dbReference type="EMBL" id="OIVN01003295">
    <property type="protein sequence ID" value="SPD10123.1"/>
    <property type="molecule type" value="Genomic_DNA"/>
</dbReference>
<dbReference type="GO" id="GO:0042393">
    <property type="term" value="F:histone binding"/>
    <property type="evidence" value="ECO:0007669"/>
    <property type="project" value="TreeGrafter"/>
</dbReference>
<dbReference type="GO" id="GO:0006338">
    <property type="term" value="P:chromatin remodeling"/>
    <property type="evidence" value="ECO:0007669"/>
    <property type="project" value="UniProtKB-UniRule"/>
</dbReference>
<evidence type="ECO:0000256" key="2">
    <source>
        <dbReference type="ARBA" id="ARBA00022741"/>
    </source>
</evidence>
<comment type="catalytic activity">
    <reaction evidence="5">
        <text>ATP + H2O = ADP + phosphate + H(+)</text>
        <dbReference type="Rhea" id="RHEA:13065"/>
        <dbReference type="ChEBI" id="CHEBI:15377"/>
        <dbReference type="ChEBI" id="CHEBI:15378"/>
        <dbReference type="ChEBI" id="CHEBI:30616"/>
        <dbReference type="ChEBI" id="CHEBI:43474"/>
        <dbReference type="ChEBI" id="CHEBI:456216"/>
    </reaction>
</comment>
<evidence type="ECO:0000256" key="1">
    <source>
        <dbReference type="ARBA" id="ARBA00004123"/>
    </source>
</evidence>
<comment type="similarity">
    <text evidence="5">Belongs to the SNF2/RAD54 helicase family.</text>
</comment>
<dbReference type="GO" id="GO:0006281">
    <property type="term" value="P:DNA repair"/>
    <property type="evidence" value="ECO:0007669"/>
    <property type="project" value="UniProtKB-UniRule"/>
</dbReference>
<dbReference type="PANTHER" id="PTHR45685">
    <property type="entry name" value="HELICASE SRCAP-RELATED"/>
    <property type="match status" value="1"/>
</dbReference>
<evidence type="ECO:0000313" key="7">
    <source>
        <dbReference type="EMBL" id="SPD10123.1"/>
    </source>
</evidence>